<keyword evidence="7" id="KW-1185">Reference proteome</keyword>
<evidence type="ECO:0000256" key="1">
    <source>
        <dbReference type="ARBA" id="ARBA00022729"/>
    </source>
</evidence>
<evidence type="ECO:0000313" key="6">
    <source>
        <dbReference type="EMBL" id="MPY53692.1"/>
    </source>
</evidence>
<dbReference type="GO" id="GO:0008305">
    <property type="term" value="C:integrin complex"/>
    <property type="evidence" value="ECO:0007669"/>
    <property type="project" value="InterPro"/>
</dbReference>
<sequence>MKRPIRAGLATATAAALTGGLLTLATAAPASAAAAKYADDFNGDGYRDYAVYSYGPAGGSKGGGVLVTFGTANGHGTKTQFIDQASPGVPGADETDDFFGEVRTAADFNNDGYGDLAVTAIGEDVDGRKDQGAVTVLWGSKDGLSGGLTIPNKGPKQSYARMGSDLATGDFNGDGKPDLALVNAGKTYVYRGSISKSGVHGTVSTLDKESSSFYSTAVIAGKVDKDGKTDLVIIGDVVTDTYIASDAWFVKGGEVRLYPGKTLRLESVNGNGGEADRGGDGVINDFNKDGYGDIAIGTPLYDKWKGRVSIWYGSSSGPDKSARFTQSTSGIAGTPEAYDSFGDSISSGDINGDGYRDLAIGVPGEALGGHDGAGGVEILYGRASGLSATGSQWFARNTTGVPGDLQTGEYFGSTVRLRDTNRDGKADLYVEGESGSLVLRGSSTGVTTSGATAVESDTVRGMLQ</sequence>
<dbReference type="RefSeq" id="WP_152867783.1">
    <property type="nucleotide sequence ID" value="NZ_VMNX01000211.1"/>
</dbReference>
<reference evidence="6 7" key="1">
    <citation type="submission" date="2019-09" db="EMBL/GenBank/DDBJ databases">
        <authorList>
            <person name="Duangmal K."/>
            <person name="Teo W.F.A."/>
            <person name="Lipun K."/>
        </authorList>
    </citation>
    <scope>NUCLEOTIDE SEQUENCE [LARGE SCALE GENOMIC DNA]</scope>
    <source>
        <strain evidence="6 7">K1PN6</strain>
    </source>
</reference>
<organism evidence="6 7">
    <name type="scientific">Streptomyces acidicola</name>
    <dbReference type="NCBI Taxonomy" id="2596892"/>
    <lineage>
        <taxon>Bacteria</taxon>
        <taxon>Bacillati</taxon>
        <taxon>Actinomycetota</taxon>
        <taxon>Actinomycetes</taxon>
        <taxon>Kitasatosporales</taxon>
        <taxon>Streptomycetaceae</taxon>
        <taxon>Streptomyces</taxon>
    </lineage>
</organism>
<dbReference type="InterPro" id="IPR000413">
    <property type="entry name" value="Integrin_alpha"/>
</dbReference>
<dbReference type="GO" id="GO:0016787">
    <property type="term" value="F:hydrolase activity"/>
    <property type="evidence" value="ECO:0007669"/>
    <property type="project" value="UniProtKB-KW"/>
</dbReference>
<evidence type="ECO:0008006" key="8">
    <source>
        <dbReference type="Google" id="ProtNLM"/>
    </source>
</evidence>
<dbReference type="InterPro" id="IPR013519">
    <property type="entry name" value="Int_alpha_beta-p"/>
</dbReference>
<evidence type="ECO:0000256" key="2">
    <source>
        <dbReference type="ARBA" id="ARBA00022737"/>
    </source>
</evidence>
<dbReference type="GO" id="GO:0007155">
    <property type="term" value="P:cell adhesion"/>
    <property type="evidence" value="ECO:0007669"/>
    <property type="project" value="InterPro"/>
</dbReference>
<dbReference type="InterPro" id="IPR028994">
    <property type="entry name" value="Integrin_alpha_N"/>
</dbReference>
<dbReference type="SMART" id="SM00191">
    <property type="entry name" value="Int_alpha"/>
    <property type="match status" value="6"/>
</dbReference>
<dbReference type="PRINTS" id="PR01185">
    <property type="entry name" value="INTEGRINA"/>
</dbReference>
<gene>
    <name evidence="6" type="ORF">FPZ41_36070</name>
</gene>
<dbReference type="Gene3D" id="2.130.10.130">
    <property type="entry name" value="Integrin alpha, N-terminal"/>
    <property type="match status" value="3"/>
</dbReference>
<dbReference type="Pfam" id="PF01839">
    <property type="entry name" value="FG-GAP"/>
    <property type="match status" value="3"/>
</dbReference>
<evidence type="ECO:0000256" key="3">
    <source>
        <dbReference type="ARBA" id="ARBA00022801"/>
    </source>
</evidence>
<keyword evidence="1 5" id="KW-0732">Signal</keyword>
<dbReference type="Pfam" id="PF13517">
    <property type="entry name" value="FG-GAP_3"/>
    <property type="match status" value="1"/>
</dbReference>
<evidence type="ECO:0000256" key="4">
    <source>
        <dbReference type="ARBA" id="ARBA00023180"/>
    </source>
</evidence>
<dbReference type="InterPro" id="IPR013517">
    <property type="entry name" value="FG-GAP"/>
</dbReference>
<dbReference type="Proteomes" id="UP000373149">
    <property type="component" value="Unassembled WGS sequence"/>
</dbReference>
<dbReference type="PANTHER" id="PTHR23221:SF7">
    <property type="entry name" value="PHOSPHATIDYLINOSITOL-GLYCAN-SPECIFIC PHOSPHOLIPASE D"/>
    <property type="match status" value="1"/>
</dbReference>
<keyword evidence="3" id="KW-0378">Hydrolase</keyword>
<dbReference type="AlphaFoldDB" id="A0A5N8X320"/>
<evidence type="ECO:0000313" key="7">
    <source>
        <dbReference type="Proteomes" id="UP000373149"/>
    </source>
</evidence>
<feature type="signal peptide" evidence="5">
    <location>
        <begin position="1"/>
        <end position="32"/>
    </location>
</feature>
<evidence type="ECO:0000256" key="5">
    <source>
        <dbReference type="SAM" id="SignalP"/>
    </source>
</evidence>
<protein>
    <recommendedName>
        <fullName evidence="8">Integrin-like protein</fullName>
    </recommendedName>
</protein>
<feature type="chain" id="PRO_5024312619" description="Integrin-like protein" evidence="5">
    <location>
        <begin position="33"/>
        <end position="464"/>
    </location>
</feature>
<keyword evidence="2" id="KW-0677">Repeat</keyword>
<dbReference type="PANTHER" id="PTHR23221">
    <property type="entry name" value="GLYCOSYLPHOSPHATIDYLINOSITOL PHOSPHOLIPASE D"/>
    <property type="match status" value="1"/>
</dbReference>
<name>A0A5N8X320_9ACTN</name>
<keyword evidence="4" id="KW-0325">Glycoprotein</keyword>
<accession>A0A5N8X320</accession>
<dbReference type="SUPFAM" id="SSF69318">
    <property type="entry name" value="Integrin alpha N-terminal domain"/>
    <property type="match status" value="1"/>
</dbReference>
<proteinExistence type="predicted"/>
<dbReference type="PROSITE" id="PS51470">
    <property type="entry name" value="FG_GAP"/>
    <property type="match status" value="1"/>
</dbReference>
<dbReference type="EMBL" id="VMNX01000211">
    <property type="protein sequence ID" value="MPY53692.1"/>
    <property type="molecule type" value="Genomic_DNA"/>
</dbReference>
<comment type="caution">
    <text evidence="6">The sequence shown here is derived from an EMBL/GenBank/DDBJ whole genome shotgun (WGS) entry which is preliminary data.</text>
</comment>